<dbReference type="GO" id="GO:0016020">
    <property type="term" value="C:membrane"/>
    <property type="evidence" value="ECO:0007669"/>
    <property type="project" value="UniProtKB-SubCell"/>
</dbReference>
<proteinExistence type="predicted"/>
<accession>A0A811L949</accession>
<feature type="transmembrane region" description="Helical" evidence="5">
    <location>
        <begin position="467"/>
        <end position="490"/>
    </location>
</feature>
<dbReference type="Gene3D" id="1.20.1250.20">
    <property type="entry name" value="MFS general substrate transporter like domains"/>
    <property type="match status" value="1"/>
</dbReference>
<dbReference type="Proteomes" id="UP000783686">
    <property type="component" value="Unassembled WGS sequence"/>
</dbReference>
<dbReference type="PANTHER" id="PTHR23507:SF6">
    <property type="entry name" value="PROTON-COUPLED FOLATE TRANSPORTER"/>
    <property type="match status" value="1"/>
</dbReference>
<keyword evidence="2 5" id="KW-0812">Transmembrane</keyword>
<feature type="transmembrane region" description="Helical" evidence="5">
    <location>
        <begin position="502"/>
        <end position="523"/>
    </location>
</feature>
<comment type="subcellular location">
    <subcellularLocation>
        <location evidence="1">Membrane</location>
        <topology evidence="1">Multi-pass membrane protein</topology>
    </subcellularLocation>
</comment>
<evidence type="ECO:0000256" key="4">
    <source>
        <dbReference type="ARBA" id="ARBA00023136"/>
    </source>
</evidence>
<evidence type="ECO:0000256" key="2">
    <source>
        <dbReference type="ARBA" id="ARBA00022692"/>
    </source>
</evidence>
<dbReference type="Pfam" id="PF07690">
    <property type="entry name" value="MFS_1"/>
    <property type="match status" value="1"/>
</dbReference>
<evidence type="ECO:0000256" key="5">
    <source>
        <dbReference type="SAM" id="Phobius"/>
    </source>
</evidence>
<name>A0A811L949_9BILA</name>
<feature type="transmembrane region" description="Helical" evidence="5">
    <location>
        <begin position="227"/>
        <end position="252"/>
    </location>
</feature>
<feature type="transmembrane region" description="Helical" evidence="5">
    <location>
        <begin position="156"/>
        <end position="179"/>
    </location>
</feature>
<gene>
    <name evidence="6" type="ORF">BOKJ2_LOCUS10836</name>
</gene>
<feature type="transmembrane region" description="Helical" evidence="5">
    <location>
        <begin position="264"/>
        <end position="289"/>
    </location>
</feature>
<organism evidence="6 7">
    <name type="scientific">Bursaphelenchus okinawaensis</name>
    <dbReference type="NCBI Taxonomy" id="465554"/>
    <lineage>
        <taxon>Eukaryota</taxon>
        <taxon>Metazoa</taxon>
        <taxon>Ecdysozoa</taxon>
        <taxon>Nematoda</taxon>
        <taxon>Chromadorea</taxon>
        <taxon>Rhabditida</taxon>
        <taxon>Tylenchina</taxon>
        <taxon>Tylenchomorpha</taxon>
        <taxon>Aphelenchoidea</taxon>
        <taxon>Aphelenchoididae</taxon>
        <taxon>Bursaphelenchus</taxon>
    </lineage>
</organism>
<feature type="transmembrane region" description="Helical" evidence="5">
    <location>
        <begin position="375"/>
        <end position="396"/>
    </location>
</feature>
<dbReference type="PANTHER" id="PTHR23507">
    <property type="entry name" value="ZGC:174356"/>
    <property type="match status" value="1"/>
</dbReference>
<dbReference type="AlphaFoldDB" id="A0A811L949"/>
<dbReference type="InterPro" id="IPR036259">
    <property type="entry name" value="MFS_trans_sf"/>
</dbReference>
<evidence type="ECO:0000256" key="1">
    <source>
        <dbReference type="ARBA" id="ARBA00004141"/>
    </source>
</evidence>
<evidence type="ECO:0000256" key="3">
    <source>
        <dbReference type="ARBA" id="ARBA00022989"/>
    </source>
</evidence>
<keyword evidence="3 5" id="KW-1133">Transmembrane helix</keyword>
<dbReference type="Proteomes" id="UP000614601">
    <property type="component" value="Unassembled WGS sequence"/>
</dbReference>
<evidence type="ECO:0000313" key="6">
    <source>
        <dbReference type="EMBL" id="CAD5224066.1"/>
    </source>
</evidence>
<keyword evidence="7" id="KW-1185">Reference proteome</keyword>
<feature type="transmembrane region" description="Helical" evidence="5">
    <location>
        <begin position="61"/>
        <end position="82"/>
    </location>
</feature>
<comment type="caution">
    <text evidence="6">The sequence shown here is derived from an EMBL/GenBank/DDBJ whole genome shotgun (WGS) entry which is preliminary data.</text>
</comment>
<dbReference type="EMBL" id="CAJFCW020000005">
    <property type="protein sequence ID" value="CAG9119532.1"/>
    <property type="molecule type" value="Genomic_DNA"/>
</dbReference>
<sequence length="582" mass="65648">MSIITNDSVWATRPEWRLRSLFRRNRPQIMQANQSRLHRPESSTDSSQSNRRFWNVNIEPALFMFSFAAGILIPISSLYLFYARCVEILENEMPVDKSTVARMCVSLDKLNDTTVMDMVEADVAQWRIYTQISATTTVVLSSPVIGAWADYSGRRAPILLCSFGAVIYVTLQFIATFLTEQINVFYMWIASEIICGLVGGLPTLMAQSFAVVSDDARADKSFQSHAVPLRITIASAVQAIGNLLGSVSVSAIEMLEYQTPEQKVFAYQFSFGIAAGAAFGAFLYMLWFLRDTYKDVLDHNTNATLVINQEPRSRSFSPVDSIKGLVEVAFMPREGYLRFCLNFIVASIFVEMMLFDTQITCLFIKRPPFNWSDSTFTNFFLIRFIFFTAGMALLPLIIRKMSFVGRELYMIIFGIGSNIAINMIMAFAKNTNQLLWTLPFAFPTGAIAPGFRILLPKLVPQQQTSRMFAMVTWVMVIGPLFSAMIFNTIYNRTMVTWPGFVFFLQGLLCLGVVVGLCIVYCLLRPMWNRDLLDQELLLPEDEDDEEGIIIHSEIDRSVSVTAVNSADEDGGSEREPVVIHTI</sequence>
<evidence type="ECO:0000313" key="7">
    <source>
        <dbReference type="Proteomes" id="UP000614601"/>
    </source>
</evidence>
<reference evidence="6" key="1">
    <citation type="submission" date="2020-09" db="EMBL/GenBank/DDBJ databases">
        <authorList>
            <person name="Kikuchi T."/>
        </authorList>
    </citation>
    <scope>NUCLEOTIDE SEQUENCE</scope>
    <source>
        <strain evidence="6">SH1</strain>
    </source>
</reference>
<keyword evidence="4 5" id="KW-0472">Membrane</keyword>
<feature type="transmembrane region" description="Helical" evidence="5">
    <location>
        <begin position="434"/>
        <end position="455"/>
    </location>
</feature>
<feature type="transmembrane region" description="Helical" evidence="5">
    <location>
        <begin position="185"/>
        <end position="206"/>
    </location>
</feature>
<dbReference type="GO" id="GO:0022857">
    <property type="term" value="F:transmembrane transporter activity"/>
    <property type="evidence" value="ECO:0007669"/>
    <property type="project" value="InterPro"/>
</dbReference>
<dbReference type="EMBL" id="CAJFDH010000005">
    <property type="protein sequence ID" value="CAD5224066.1"/>
    <property type="molecule type" value="Genomic_DNA"/>
</dbReference>
<protein>
    <recommendedName>
        <fullName evidence="8">MFS domain-containing protein</fullName>
    </recommendedName>
</protein>
<feature type="transmembrane region" description="Helical" evidence="5">
    <location>
        <begin position="336"/>
        <end position="355"/>
    </location>
</feature>
<evidence type="ECO:0008006" key="8">
    <source>
        <dbReference type="Google" id="ProtNLM"/>
    </source>
</evidence>
<dbReference type="InterPro" id="IPR011701">
    <property type="entry name" value="MFS"/>
</dbReference>
<dbReference type="OrthoDB" id="419734at2759"/>
<feature type="transmembrane region" description="Helical" evidence="5">
    <location>
        <begin position="408"/>
        <end position="428"/>
    </location>
</feature>
<dbReference type="SUPFAM" id="SSF103473">
    <property type="entry name" value="MFS general substrate transporter"/>
    <property type="match status" value="1"/>
</dbReference>